<evidence type="ECO:0000313" key="1">
    <source>
        <dbReference type="EMBL" id="MPL62957.1"/>
    </source>
</evidence>
<dbReference type="AlphaFoldDB" id="A0A644T8Z6"/>
<comment type="caution">
    <text evidence="1">The sequence shown here is derived from an EMBL/GenBank/DDBJ whole genome shotgun (WGS) entry which is preliminary data.</text>
</comment>
<sequence length="51" mass="6207">MILKRTYKIIYSNNMLVYNIYLKVIEMYRYIKEVISVTSENSVPKNKIIEF</sequence>
<accession>A0A644T8Z6</accession>
<proteinExistence type="predicted"/>
<dbReference type="EMBL" id="VSSQ01000019">
    <property type="protein sequence ID" value="MPL62957.1"/>
    <property type="molecule type" value="Genomic_DNA"/>
</dbReference>
<reference evidence="1" key="1">
    <citation type="submission" date="2019-08" db="EMBL/GenBank/DDBJ databases">
        <authorList>
            <person name="Kucharzyk K."/>
            <person name="Murdoch R.W."/>
            <person name="Higgins S."/>
            <person name="Loffler F."/>
        </authorList>
    </citation>
    <scope>NUCLEOTIDE SEQUENCE</scope>
</reference>
<name>A0A644T8Z6_9ZZZZ</name>
<gene>
    <name evidence="1" type="ORF">SDC9_08577</name>
</gene>
<organism evidence="1">
    <name type="scientific">bioreactor metagenome</name>
    <dbReference type="NCBI Taxonomy" id="1076179"/>
    <lineage>
        <taxon>unclassified sequences</taxon>
        <taxon>metagenomes</taxon>
        <taxon>ecological metagenomes</taxon>
    </lineage>
</organism>
<protein>
    <submittedName>
        <fullName evidence="1">Uncharacterized protein</fullName>
    </submittedName>
</protein>